<feature type="signal peptide" evidence="5">
    <location>
        <begin position="1"/>
        <end position="25"/>
    </location>
</feature>
<keyword evidence="2" id="KW-0812">Transmembrane</keyword>
<keyword evidence="3" id="KW-1133">Transmembrane helix</keyword>
<dbReference type="EMBL" id="JAZHXJ010000042">
    <property type="protein sequence ID" value="KAL1879396.1"/>
    <property type="molecule type" value="Genomic_DNA"/>
</dbReference>
<evidence type="ECO:0000313" key="7">
    <source>
        <dbReference type="EMBL" id="KAL1879396.1"/>
    </source>
</evidence>
<keyword evidence="4" id="KW-0472">Membrane</keyword>
<proteinExistence type="predicted"/>
<comment type="caution">
    <text evidence="7">The sequence shown here is derived from an EMBL/GenBank/DDBJ whole genome shotgun (WGS) entry which is preliminary data.</text>
</comment>
<dbReference type="InterPro" id="IPR007074">
    <property type="entry name" value="LicD/FKTN/FKRP_NTP_transf"/>
</dbReference>
<evidence type="ECO:0000256" key="1">
    <source>
        <dbReference type="ARBA" id="ARBA00004167"/>
    </source>
</evidence>
<dbReference type="PANTHER" id="PTHR15407">
    <property type="entry name" value="FUKUTIN-RELATED"/>
    <property type="match status" value="1"/>
</dbReference>
<evidence type="ECO:0000256" key="2">
    <source>
        <dbReference type="ARBA" id="ARBA00022692"/>
    </source>
</evidence>
<protein>
    <recommendedName>
        <fullName evidence="6">LicD/FKTN/FKRP nucleotidyltransferase domain-containing protein</fullName>
    </recommendedName>
</protein>
<evidence type="ECO:0000259" key="6">
    <source>
        <dbReference type="Pfam" id="PF04991"/>
    </source>
</evidence>
<gene>
    <name evidence="7" type="ORF">VTK73DRAFT_7033</name>
</gene>
<organism evidence="7 8">
    <name type="scientific">Phialemonium thermophilum</name>
    <dbReference type="NCBI Taxonomy" id="223376"/>
    <lineage>
        <taxon>Eukaryota</taxon>
        <taxon>Fungi</taxon>
        <taxon>Dikarya</taxon>
        <taxon>Ascomycota</taxon>
        <taxon>Pezizomycotina</taxon>
        <taxon>Sordariomycetes</taxon>
        <taxon>Sordariomycetidae</taxon>
        <taxon>Cephalothecales</taxon>
        <taxon>Cephalothecaceae</taxon>
        <taxon>Phialemonium</taxon>
    </lineage>
</organism>
<sequence>MKLLGGGSLRAPLLLLALLVSSAASAPTAGQDAPSARSLKLDEPAGLAPTIKPRKADNKYFHEPGGSDVLGHYDARYFHGVVPYDEHRPALRLLIRSYLTAFRSLGVETWLAHGTLLGWWWNGKIMPWDYDLDVQVSSATLYYLGKHHNRTMHEYFYVNETTGNEEKKTYLLDINPHHVERTRGDGMNVIDARWIDISNGMFIDITGLAERDPMSNPGIWSCKNYHRYRTQDLYPMRETEFEGVTATVPYAFDKILIDEYGTKSLVTTEWLGHRWEPELKEWIKIPEPSEDQKPTH</sequence>
<evidence type="ECO:0000256" key="5">
    <source>
        <dbReference type="SAM" id="SignalP"/>
    </source>
</evidence>
<evidence type="ECO:0000256" key="3">
    <source>
        <dbReference type="ARBA" id="ARBA00022989"/>
    </source>
</evidence>
<keyword evidence="8" id="KW-1185">Reference proteome</keyword>
<evidence type="ECO:0000256" key="4">
    <source>
        <dbReference type="ARBA" id="ARBA00023136"/>
    </source>
</evidence>
<name>A0ABR3XTS4_9PEZI</name>
<feature type="domain" description="LicD/FKTN/FKRP nucleotidyltransferase" evidence="6">
    <location>
        <begin position="105"/>
        <end position="213"/>
    </location>
</feature>
<feature type="chain" id="PRO_5045635767" description="LicD/FKTN/FKRP nucleotidyltransferase domain-containing protein" evidence="5">
    <location>
        <begin position="26"/>
        <end position="296"/>
    </location>
</feature>
<dbReference type="Pfam" id="PF04991">
    <property type="entry name" value="LicD"/>
    <property type="match status" value="1"/>
</dbReference>
<dbReference type="InterPro" id="IPR009644">
    <property type="entry name" value="FKTN/MNN4/W02B3.4-1"/>
</dbReference>
<reference evidence="7 8" key="1">
    <citation type="journal article" date="2024" name="Commun. Biol.">
        <title>Comparative genomic analysis of thermophilic fungi reveals convergent evolutionary adaptations and gene losses.</title>
        <authorList>
            <person name="Steindorff A.S."/>
            <person name="Aguilar-Pontes M.V."/>
            <person name="Robinson A.J."/>
            <person name="Andreopoulos B."/>
            <person name="LaButti K."/>
            <person name="Kuo A."/>
            <person name="Mondo S."/>
            <person name="Riley R."/>
            <person name="Otillar R."/>
            <person name="Haridas S."/>
            <person name="Lipzen A."/>
            <person name="Grimwood J."/>
            <person name="Schmutz J."/>
            <person name="Clum A."/>
            <person name="Reid I.D."/>
            <person name="Moisan M.C."/>
            <person name="Butler G."/>
            <person name="Nguyen T.T.M."/>
            <person name="Dewar K."/>
            <person name="Conant G."/>
            <person name="Drula E."/>
            <person name="Henrissat B."/>
            <person name="Hansel C."/>
            <person name="Singer S."/>
            <person name="Hutchinson M.I."/>
            <person name="de Vries R.P."/>
            <person name="Natvig D.O."/>
            <person name="Powell A.J."/>
            <person name="Tsang A."/>
            <person name="Grigoriev I.V."/>
        </authorList>
    </citation>
    <scope>NUCLEOTIDE SEQUENCE [LARGE SCALE GENOMIC DNA]</scope>
    <source>
        <strain evidence="7 8">ATCC 24622</strain>
    </source>
</reference>
<evidence type="ECO:0000313" key="8">
    <source>
        <dbReference type="Proteomes" id="UP001586593"/>
    </source>
</evidence>
<accession>A0ABR3XTS4</accession>
<comment type="subcellular location">
    <subcellularLocation>
        <location evidence="1">Membrane</location>
        <topology evidence="1">Single-pass membrane protein</topology>
    </subcellularLocation>
</comment>
<keyword evidence="5" id="KW-0732">Signal</keyword>
<dbReference type="PANTHER" id="PTHR15407:SF28">
    <property type="entry name" value="RIBITOL-5-PHOSPHATE TRANSFERASE FKTN"/>
    <property type="match status" value="1"/>
</dbReference>
<dbReference type="Proteomes" id="UP001586593">
    <property type="component" value="Unassembled WGS sequence"/>
</dbReference>